<evidence type="ECO:0000313" key="1">
    <source>
        <dbReference type="Ensembl" id="ENSMFAP00000056568.1"/>
    </source>
</evidence>
<keyword evidence="2" id="KW-1185">Reference proteome</keyword>
<sequence length="85" mass="9731">MDSTKQFLQHESFDLFQLKAGNIFLSQLRLHNFLKDHKGKKHGGSPIFTPKIYFVVSRLTVYQRDTGRIAKSSQPAFCSLQGPFT</sequence>
<dbReference type="Ensembl" id="ENSMFAT00000097704.1">
    <property type="protein sequence ID" value="ENSMFAP00000056568.1"/>
    <property type="gene ID" value="ENSMFAG00000065594.1"/>
</dbReference>
<name>A0A7N9CTV7_MACFA</name>
<evidence type="ECO:0000313" key="2">
    <source>
        <dbReference type="Proteomes" id="UP000233100"/>
    </source>
</evidence>
<dbReference type="Proteomes" id="UP000233100">
    <property type="component" value="Chromosome 13"/>
</dbReference>
<organism evidence="1 2">
    <name type="scientific">Macaca fascicularis</name>
    <name type="common">Crab-eating macaque</name>
    <name type="synonym">Cynomolgus monkey</name>
    <dbReference type="NCBI Taxonomy" id="9541"/>
    <lineage>
        <taxon>Eukaryota</taxon>
        <taxon>Metazoa</taxon>
        <taxon>Chordata</taxon>
        <taxon>Craniata</taxon>
        <taxon>Vertebrata</taxon>
        <taxon>Euteleostomi</taxon>
        <taxon>Mammalia</taxon>
        <taxon>Eutheria</taxon>
        <taxon>Euarchontoglires</taxon>
        <taxon>Primates</taxon>
        <taxon>Haplorrhini</taxon>
        <taxon>Catarrhini</taxon>
        <taxon>Cercopithecidae</taxon>
        <taxon>Cercopithecinae</taxon>
        <taxon>Macaca</taxon>
    </lineage>
</organism>
<reference evidence="1 2" key="1">
    <citation type="submission" date="2013-03" db="EMBL/GenBank/DDBJ databases">
        <authorList>
            <person name="Warren W."/>
            <person name="Wilson R.K."/>
        </authorList>
    </citation>
    <scope>NUCLEOTIDE SEQUENCE</scope>
</reference>
<reference evidence="1" key="3">
    <citation type="submission" date="2025-09" db="UniProtKB">
        <authorList>
            <consortium name="Ensembl"/>
        </authorList>
    </citation>
    <scope>IDENTIFICATION</scope>
</reference>
<accession>A0A7N9CTV7</accession>
<dbReference type="GeneTree" id="ENSGT00910000146923"/>
<reference evidence="1" key="2">
    <citation type="submission" date="2025-08" db="UniProtKB">
        <authorList>
            <consortium name="Ensembl"/>
        </authorList>
    </citation>
    <scope>IDENTIFICATION</scope>
</reference>
<protein>
    <submittedName>
        <fullName evidence="1">Uncharacterized protein</fullName>
    </submittedName>
</protein>
<dbReference type="AlphaFoldDB" id="A0A7N9CTV7"/>
<proteinExistence type="predicted"/>